<proteinExistence type="predicted"/>
<feature type="transmembrane region" description="Helical" evidence="2">
    <location>
        <begin position="396"/>
        <end position="419"/>
    </location>
</feature>
<comment type="caution">
    <text evidence="3">The sequence shown here is derived from an EMBL/GenBank/DDBJ whole genome shotgun (WGS) entry which is preliminary data.</text>
</comment>
<feature type="compositionally biased region" description="Low complexity" evidence="1">
    <location>
        <begin position="28"/>
        <end position="37"/>
    </location>
</feature>
<evidence type="ECO:0000313" key="4">
    <source>
        <dbReference type="Proteomes" id="UP000019678"/>
    </source>
</evidence>
<feature type="transmembrane region" description="Helical" evidence="2">
    <location>
        <begin position="306"/>
        <end position="324"/>
    </location>
</feature>
<keyword evidence="2" id="KW-1133">Transmembrane helix</keyword>
<evidence type="ECO:0000313" key="3">
    <source>
        <dbReference type="EMBL" id="EYF05286.1"/>
    </source>
</evidence>
<feature type="transmembrane region" description="Helical" evidence="2">
    <location>
        <begin position="336"/>
        <end position="355"/>
    </location>
</feature>
<protein>
    <submittedName>
        <fullName evidence="3">Antenna complex, alpha/beta subunit</fullName>
    </submittedName>
</protein>
<keyword evidence="2" id="KW-0812">Transmembrane</keyword>
<evidence type="ECO:0000256" key="1">
    <source>
        <dbReference type="SAM" id="MobiDB-lite"/>
    </source>
</evidence>
<name>A0A017T9I9_9BACT</name>
<dbReference type="STRING" id="1192034.CAP_3427"/>
<dbReference type="AlphaFoldDB" id="A0A017T9I9"/>
<feature type="transmembrane region" description="Helical" evidence="2">
    <location>
        <begin position="276"/>
        <end position="294"/>
    </location>
</feature>
<feature type="transmembrane region" description="Helical" evidence="2">
    <location>
        <begin position="362"/>
        <end position="384"/>
    </location>
</feature>
<feature type="region of interest" description="Disordered" evidence="1">
    <location>
        <begin position="430"/>
        <end position="449"/>
    </location>
</feature>
<feature type="transmembrane region" description="Helical" evidence="2">
    <location>
        <begin position="194"/>
        <end position="214"/>
    </location>
</feature>
<dbReference type="EMBL" id="ASRX01000025">
    <property type="protein sequence ID" value="EYF05286.1"/>
    <property type="molecule type" value="Genomic_DNA"/>
</dbReference>
<dbReference type="Proteomes" id="UP000019678">
    <property type="component" value="Unassembled WGS sequence"/>
</dbReference>
<evidence type="ECO:0000256" key="2">
    <source>
        <dbReference type="SAM" id="Phobius"/>
    </source>
</evidence>
<feature type="compositionally biased region" description="Low complexity" evidence="1">
    <location>
        <begin position="47"/>
        <end position="140"/>
    </location>
</feature>
<reference evidence="3 4" key="1">
    <citation type="submission" date="2013-05" db="EMBL/GenBank/DDBJ databases">
        <title>Genome assembly of Chondromyces apiculatus DSM 436.</title>
        <authorList>
            <person name="Sharma G."/>
            <person name="Khatri I."/>
            <person name="Kaur C."/>
            <person name="Mayilraj S."/>
            <person name="Subramanian S."/>
        </authorList>
    </citation>
    <scope>NUCLEOTIDE SEQUENCE [LARGE SCALE GENOMIC DNA]</scope>
    <source>
        <strain evidence="3 4">DSM 436</strain>
    </source>
</reference>
<organism evidence="3 4">
    <name type="scientific">Chondromyces apiculatus DSM 436</name>
    <dbReference type="NCBI Taxonomy" id="1192034"/>
    <lineage>
        <taxon>Bacteria</taxon>
        <taxon>Pseudomonadati</taxon>
        <taxon>Myxococcota</taxon>
        <taxon>Polyangia</taxon>
        <taxon>Polyangiales</taxon>
        <taxon>Polyangiaceae</taxon>
        <taxon>Chondromyces</taxon>
    </lineage>
</organism>
<keyword evidence="4" id="KW-1185">Reference proteome</keyword>
<feature type="transmembrane region" description="Helical" evidence="2">
    <location>
        <begin position="250"/>
        <end position="270"/>
    </location>
</feature>
<sequence length="449" mass="43865">MSRQSSDGEVSTPVETGVEDIEARTDDGPGAPAGAGDEVAVARGDVAAPGSEAGSDAAGAGDDAAAVEESAGAADESGTSDEGSAASAEEGAGAAEEGAGAAEEGAGAAEEGAGAAPTEEAAAPTEEAAAPTEEAAAPTEVASGGDGTMTEGGGWGAEEDAALREGLNRPPLLASEALMEDLAPMEPARDAARLWCAAIGLVFIALGALLIAGLRQGGGASGFIGVMLGGLTLVLALTRITYRQRAAAMLGIGVMATVLGLVGSGPAMGIEAGGKGWGVARAVAAAALPAALAFRGRYRAYAGARWLLGAAFATALPFTLFVILRLTTQDIGLGEASAMIVVLAMTAGLLGFMGAETTSAGAYLALAVNLALAGDLAFDGLAALDPVDAITVAPVLAAAVAFAATSALTSIGLFQILAWRLAPAARRINLHPPPKPAGKSHPSGSDWLT</sequence>
<feature type="transmembrane region" description="Helical" evidence="2">
    <location>
        <begin position="220"/>
        <end position="238"/>
    </location>
</feature>
<feature type="region of interest" description="Disordered" evidence="1">
    <location>
        <begin position="1"/>
        <end position="156"/>
    </location>
</feature>
<accession>A0A017T9I9</accession>
<gene>
    <name evidence="3" type="ORF">CAP_3427</name>
</gene>
<feature type="compositionally biased region" description="Gly residues" evidence="1">
    <location>
        <begin position="144"/>
        <end position="156"/>
    </location>
</feature>
<keyword evidence="2" id="KW-0472">Membrane</keyword>